<evidence type="ECO:0000313" key="2">
    <source>
        <dbReference type="EMBL" id="CEK46996.1"/>
    </source>
</evidence>
<feature type="region of interest" description="Disordered" evidence="1">
    <location>
        <begin position="48"/>
        <end position="67"/>
    </location>
</feature>
<organism evidence="2">
    <name type="scientific">Arion vulgaris</name>
    <dbReference type="NCBI Taxonomy" id="1028688"/>
    <lineage>
        <taxon>Eukaryota</taxon>
        <taxon>Metazoa</taxon>
        <taxon>Spiralia</taxon>
        <taxon>Lophotrochozoa</taxon>
        <taxon>Mollusca</taxon>
        <taxon>Gastropoda</taxon>
        <taxon>Heterobranchia</taxon>
        <taxon>Euthyneura</taxon>
        <taxon>Panpulmonata</taxon>
        <taxon>Eupulmonata</taxon>
        <taxon>Stylommatophora</taxon>
        <taxon>Helicina</taxon>
        <taxon>Arionoidea</taxon>
        <taxon>Arionidae</taxon>
        <taxon>Arion</taxon>
    </lineage>
</organism>
<evidence type="ECO:0000256" key="1">
    <source>
        <dbReference type="SAM" id="MobiDB-lite"/>
    </source>
</evidence>
<name>A0A0B6XU30_9EUPU</name>
<dbReference type="EMBL" id="HACG01000131">
    <property type="protein sequence ID" value="CEK46996.1"/>
    <property type="molecule type" value="Transcribed_RNA"/>
</dbReference>
<proteinExistence type="predicted"/>
<feature type="non-terminal residue" evidence="2">
    <location>
        <position position="1"/>
    </location>
</feature>
<sequence>ELQNLLLDSPSLPWPLSQKELKESVVATPDLVSQVGHAVNMGCQSIDEEVDNLDSPRMGSTDTEKDPRLKTKCNCDYHYDVSNDKLRLFVSLLKYFKDENKKLRNIATPSCMCERGVTKPSSESDGKE</sequence>
<dbReference type="AlphaFoldDB" id="A0A0B6XU30"/>
<reference evidence="2" key="1">
    <citation type="submission" date="2014-12" db="EMBL/GenBank/DDBJ databases">
        <title>Insight into the proteome of Arion vulgaris.</title>
        <authorList>
            <person name="Aradska J."/>
            <person name="Bulat T."/>
            <person name="Smidak R."/>
            <person name="Sarate P."/>
            <person name="Gangsoo J."/>
            <person name="Sialana F."/>
            <person name="Bilban M."/>
            <person name="Lubec G."/>
        </authorList>
    </citation>
    <scope>NUCLEOTIDE SEQUENCE</scope>
    <source>
        <tissue evidence="2">Skin</tissue>
    </source>
</reference>
<accession>A0A0B6XU30</accession>
<gene>
    <name evidence="2" type="primary">ORF314</name>
</gene>
<feature type="non-terminal residue" evidence="2">
    <location>
        <position position="128"/>
    </location>
</feature>
<protein>
    <submittedName>
        <fullName evidence="2">Uncharacterized protein</fullName>
    </submittedName>
</protein>